<feature type="compositionally biased region" description="Polar residues" evidence="1">
    <location>
        <begin position="92"/>
        <end position="103"/>
    </location>
</feature>
<dbReference type="AlphaFoldDB" id="A0AAV3ZNT7"/>
<name>A0AAV3ZNT7_9GAST</name>
<evidence type="ECO:0000256" key="1">
    <source>
        <dbReference type="SAM" id="MobiDB-lite"/>
    </source>
</evidence>
<organism evidence="2 3">
    <name type="scientific">Plakobranchus ocellatus</name>
    <dbReference type="NCBI Taxonomy" id="259542"/>
    <lineage>
        <taxon>Eukaryota</taxon>
        <taxon>Metazoa</taxon>
        <taxon>Spiralia</taxon>
        <taxon>Lophotrochozoa</taxon>
        <taxon>Mollusca</taxon>
        <taxon>Gastropoda</taxon>
        <taxon>Heterobranchia</taxon>
        <taxon>Euthyneura</taxon>
        <taxon>Panpulmonata</taxon>
        <taxon>Sacoglossa</taxon>
        <taxon>Placobranchoidea</taxon>
        <taxon>Plakobranchidae</taxon>
        <taxon>Plakobranchus</taxon>
    </lineage>
</organism>
<keyword evidence="3" id="KW-1185">Reference proteome</keyword>
<comment type="caution">
    <text evidence="2">The sequence shown here is derived from an EMBL/GenBank/DDBJ whole genome shotgun (WGS) entry which is preliminary data.</text>
</comment>
<gene>
    <name evidence="2" type="ORF">PoB_002204900</name>
</gene>
<accession>A0AAV3ZNT7</accession>
<reference evidence="2 3" key="1">
    <citation type="journal article" date="2021" name="Elife">
        <title>Chloroplast acquisition without the gene transfer in kleptoplastic sea slugs, Plakobranchus ocellatus.</title>
        <authorList>
            <person name="Maeda T."/>
            <person name="Takahashi S."/>
            <person name="Yoshida T."/>
            <person name="Shimamura S."/>
            <person name="Takaki Y."/>
            <person name="Nagai Y."/>
            <person name="Toyoda A."/>
            <person name="Suzuki Y."/>
            <person name="Arimoto A."/>
            <person name="Ishii H."/>
            <person name="Satoh N."/>
            <person name="Nishiyama T."/>
            <person name="Hasebe M."/>
            <person name="Maruyama T."/>
            <person name="Minagawa J."/>
            <person name="Obokata J."/>
            <person name="Shigenobu S."/>
        </authorList>
    </citation>
    <scope>NUCLEOTIDE SEQUENCE [LARGE SCALE GENOMIC DNA]</scope>
</reference>
<evidence type="ECO:0000313" key="3">
    <source>
        <dbReference type="Proteomes" id="UP000735302"/>
    </source>
</evidence>
<protein>
    <submittedName>
        <fullName evidence="2">Uncharacterized protein</fullName>
    </submittedName>
</protein>
<feature type="region of interest" description="Disordered" evidence="1">
    <location>
        <begin position="58"/>
        <end position="103"/>
    </location>
</feature>
<proteinExistence type="predicted"/>
<sequence>MIPDQSQGGLASHCATRGGSLQTADTWENMIQDQSQGGLASHCATRGGSLQTADTWENMIQDQSQGGLASHSATRGWQPTNSQNLGEHDTGSKSQSCGNVGGG</sequence>
<dbReference type="EMBL" id="BLXT01002514">
    <property type="protein sequence ID" value="GFN95543.1"/>
    <property type="molecule type" value="Genomic_DNA"/>
</dbReference>
<dbReference type="Proteomes" id="UP000735302">
    <property type="component" value="Unassembled WGS sequence"/>
</dbReference>
<feature type="compositionally biased region" description="Polar residues" evidence="1">
    <location>
        <begin position="58"/>
        <end position="85"/>
    </location>
</feature>
<evidence type="ECO:0000313" key="2">
    <source>
        <dbReference type="EMBL" id="GFN95543.1"/>
    </source>
</evidence>